<reference evidence="1 2" key="1">
    <citation type="submission" date="2021-11" db="EMBL/GenBank/DDBJ databases">
        <authorList>
            <person name="Islam A."/>
            <person name="Islam S."/>
            <person name="Flora M.S."/>
            <person name="Rahman M."/>
            <person name="Ziaur R.M."/>
            <person name="Epstein J.H."/>
            <person name="Hassan M."/>
            <person name="Klassen M."/>
            <person name="Woodard K."/>
            <person name="Webb A."/>
            <person name="Webby R.J."/>
            <person name="El Zowalaty M.E."/>
        </authorList>
    </citation>
    <scope>NUCLEOTIDE SEQUENCE [LARGE SCALE GENOMIC DNA]</scope>
    <source>
        <strain evidence="1">Pf1</strain>
    </source>
</reference>
<comment type="caution">
    <text evidence="1">The sequence shown here is derived from an EMBL/GenBank/DDBJ whole genome shotgun (WGS) entry which is preliminary data.</text>
</comment>
<organism evidence="1 2">
    <name type="scientific">Peronospora farinosa</name>
    <dbReference type="NCBI Taxonomy" id="134698"/>
    <lineage>
        <taxon>Eukaryota</taxon>
        <taxon>Sar</taxon>
        <taxon>Stramenopiles</taxon>
        <taxon>Oomycota</taxon>
        <taxon>Peronosporomycetes</taxon>
        <taxon>Peronosporales</taxon>
        <taxon>Peronosporaceae</taxon>
        <taxon>Peronospora</taxon>
    </lineage>
</organism>
<proteinExistence type="predicted"/>
<evidence type="ECO:0000313" key="1">
    <source>
        <dbReference type="EMBL" id="CAH0484882.1"/>
    </source>
</evidence>
<evidence type="ECO:0000313" key="2">
    <source>
        <dbReference type="Proteomes" id="UP001157938"/>
    </source>
</evidence>
<name>A0ABN8BSU1_9STRA</name>
<dbReference type="EMBL" id="CAKLBC010000125">
    <property type="protein sequence ID" value="CAH0484882.1"/>
    <property type="molecule type" value="Genomic_DNA"/>
</dbReference>
<protein>
    <submittedName>
        <fullName evidence="1">Uncharacterized protein</fullName>
    </submittedName>
</protein>
<dbReference type="Proteomes" id="UP001157938">
    <property type="component" value="Unassembled WGS sequence"/>
</dbReference>
<gene>
    <name evidence="1" type="ORF">PFR001_LOCUS617</name>
</gene>
<sequence length="131" mass="15460">MLDEILESWANEKPPLSFSDVFDHFEKALKKGKERSTVELGKELSTVEKGKELSTVDKVPLRGLQTYMKLLNNGKQAKEKSEDEVYLEWLIDHLLRNNKTREDRYLIETFRDYLNAFEHKNPLKRKSESPF</sequence>
<keyword evidence="2" id="KW-1185">Reference proteome</keyword>
<accession>A0ABN8BSU1</accession>